<organism evidence="3">
    <name type="scientific">Pyxidicoccus fallax</name>
    <dbReference type="NCBI Taxonomy" id="394095"/>
    <lineage>
        <taxon>Bacteria</taxon>
        <taxon>Pseudomonadati</taxon>
        <taxon>Myxococcota</taxon>
        <taxon>Myxococcia</taxon>
        <taxon>Myxococcales</taxon>
        <taxon>Cystobacterineae</taxon>
        <taxon>Myxococcaceae</taxon>
        <taxon>Pyxidicoccus</taxon>
    </lineage>
</organism>
<dbReference type="EMBL" id="MH908915">
    <property type="protein sequence ID" value="AYM54043.1"/>
    <property type="molecule type" value="Genomic_DNA"/>
</dbReference>
<dbReference type="AlphaFoldDB" id="A0A3S5GXW8"/>
<name>A0A3S5GXW8_9BACT</name>
<dbReference type="InterPro" id="IPR049656">
    <property type="entry name" value="MXAN_6627.5-like"/>
</dbReference>
<evidence type="ECO:0000256" key="2">
    <source>
        <dbReference type="SAM" id="SignalP"/>
    </source>
</evidence>
<sequence>MSATRHPFRSHLVGLLACLPLLLPAVSLAQSDFDDELDESETTGFQYQDADGGIIIPLPDASTGEGGADRDNEEGEDGTGRVNTVCRSTSDCSARFVCQDGTCRYSGVRKAKTTGCMLGPEAALFIVGLAAVAAPRRKKR</sequence>
<dbReference type="NCBIfam" id="NF041937">
    <property type="entry name" value="MXAN_6627.5_fam"/>
    <property type="match status" value="1"/>
</dbReference>
<feature type="signal peptide" evidence="2">
    <location>
        <begin position="1"/>
        <end position="29"/>
    </location>
</feature>
<reference evidence="3" key="1">
    <citation type="journal article" date="2018" name="J. Ind. Microbiol. Biotechnol.">
        <title>Genome mining reveals uncommon alkylpyrones as type III PKS products from myxobacteria.</title>
        <authorList>
            <person name="Hug J.J."/>
            <person name="Panter F."/>
            <person name="Krug D."/>
            <person name="Muller R."/>
        </authorList>
    </citation>
    <scope>NUCLEOTIDE SEQUENCE</scope>
    <source>
        <strain evidence="3">An d48</strain>
    </source>
</reference>
<feature type="region of interest" description="Disordered" evidence="1">
    <location>
        <begin position="39"/>
        <end position="83"/>
    </location>
</feature>
<proteinExistence type="predicted"/>
<evidence type="ECO:0000256" key="1">
    <source>
        <dbReference type="SAM" id="MobiDB-lite"/>
    </source>
</evidence>
<protein>
    <recommendedName>
        <fullName evidence="4">Lipoprotein</fullName>
    </recommendedName>
</protein>
<evidence type="ECO:0000313" key="3">
    <source>
        <dbReference type="EMBL" id="AYM54043.1"/>
    </source>
</evidence>
<accession>A0A3S5GXW8</accession>
<feature type="chain" id="PRO_5018643704" description="Lipoprotein" evidence="2">
    <location>
        <begin position="30"/>
        <end position="140"/>
    </location>
</feature>
<keyword evidence="2" id="KW-0732">Signal</keyword>
<evidence type="ECO:0008006" key="4">
    <source>
        <dbReference type="Google" id="ProtNLM"/>
    </source>
</evidence>